<reference evidence="1 2" key="1">
    <citation type="journal article" date="2015" name="Sci. Rep.">
        <title>Unraveling adaptation of Pontibacter korlensis to radiation and infertility in desert through complete genome and comparative transcriptomic analysis.</title>
        <authorList>
            <person name="Dai J."/>
            <person name="Dai W."/>
            <person name="Qiu C."/>
            <person name="Yang Z."/>
            <person name="Zhang Y."/>
            <person name="Zhou M."/>
            <person name="Zhang L."/>
            <person name="Fang C."/>
            <person name="Gao Q."/>
            <person name="Yang Q."/>
            <person name="Li X."/>
            <person name="Wang Z."/>
            <person name="Wang Z."/>
            <person name="Jia Z."/>
            <person name="Chen X."/>
        </authorList>
    </citation>
    <scope>NUCLEOTIDE SEQUENCE [LARGE SCALE GENOMIC DNA]</scope>
    <source>
        <strain evidence="1 2">X14-1T</strain>
    </source>
</reference>
<dbReference type="KEGG" id="pko:PKOR_15205"/>
<dbReference type="AlphaFoldDB" id="A0A0E3ZGI7"/>
<evidence type="ECO:0000313" key="2">
    <source>
        <dbReference type="Proteomes" id="UP000033109"/>
    </source>
</evidence>
<dbReference type="PATRIC" id="fig|400092.3.peg.3315"/>
<keyword evidence="2" id="KW-1185">Reference proteome</keyword>
<protein>
    <submittedName>
        <fullName evidence="1">Uncharacterized protein</fullName>
    </submittedName>
</protein>
<dbReference type="RefSeq" id="WP_046311836.1">
    <property type="nucleotide sequence ID" value="NZ_CBCSCY010000014.1"/>
</dbReference>
<evidence type="ECO:0000313" key="1">
    <source>
        <dbReference type="EMBL" id="AKD04190.1"/>
    </source>
</evidence>
<accession>A0A0E3ZGI7</accession>
<dbReference type="HOGENOM" id="CLU_2261181_0_0_10"/>
<gene>
    <name evidence="1" type="ORF">PKOR_15205</name>
</gene>
<proteinExistence type="predicted"/>
<name>A0A0E3ZGI7_9BACT</name>
<sequence>MTKQAQYTSIASAAFNEYLDNQIDLPVLISRLREIELQVMHDDDEEEETDKVLWFRFFEGDPLETSISDIEKDLSDPVHPNSRILLQGIALGLEAGELQVHYS</sequence>
<dbReference type="EMBL" id="CP009621">
    <property type="protein sequence ID" value="AKD04190.1"/>
    <property type="molecule type" value="Genomic_DNA"/>
</dbReference>
<organism evidence="1 2">
    <name type="scientific">Pontibacter korlensis</name>
    <dbReference type="NCBI Taxonomy" id="400092"/>
    <lineage>
        <taxon>Bacteria</taxon>
        <taxon>Pseudomonadati</taxon>
        <taxon>Bacteroidota</taxon>
        <taxon>Cytophagia</taxon>
        <taxon>Cytophagales</taxon>
        <taxon>Hymenobacteraceae</taxon>
        <taxon>Pontibacter</taxon>
    </lineage>
</organism>
<dbReference type="OrthoDB" id="853472at2"/>
<dbReference type="Proteomes" id="UP000033109">
    <property type="component" value="Chromosome"/>
</dbReference>